<evidence type="ECO:0000313" key="3">
    <source>
        <dbReference type="Proteomes" id="UP001432128"/>
    </source>
</evidence>
<dbReference type="Proteomes" id="UP001432128">
    <property type="component" value="Chromosome"/>
</dbReference>
<gene>
    <name evidence="2" type="ORF">OG579_17150</name>
</gene>
<feature type="region of interest" description="Disordered" evidence="1">
    <location>
        <begin position="270"/>
        <end position="333"/>
    </location>
</feature>
<reference evidence="2 3" key="1">
    <citation type="submission" date="2022-10" db="EMBL/GenBank/DDBJ databases">
        <title>The complete genomes of actinobacterial strains from the NBC collection.</title>
        <authorList>
            <person name="Joergensen T.S."/>
            <person name="Alvarez Arevalo M."/>
            <person name="Sterndorff E.B."/>
            <person name="Faurdal D."/>
            <person name="Vuksanovic O."/>
            <person name="Mourched A.-S."/>
            <person name="Charusanti P."/>
            <person name="Shaw S."/>
            <person name="Blin K."/>
            <person name="Weber T."/>
        </authorList>
    </citation>
    <scope>NUCLEOTIDE SEQUENCE [LARGE SCALE GENOMIC DNA]</scope>
    <source>
        <strain evidence="2 3">NBC_00319</strain>
    </source>
</reference>
<evidence type="ECO:0000313" key="2">
    <source>
        <dbReference type="EMBL" id="WUM19415.1"/>
    </source>
</evidence>
<accession>A0AAU4K045</accession>
<dbReference type="EMBL" id="CP108021">
    <property type="protein sequence ID" value="WUM19415.1"/>
    <property type="molecule type" value="Genomic_DNA"/>
</dbReference>
<dbReference type="RefSeq" id="WP_328856924.1">
    <property type="nucleotide sequence ID" value="NZ_CP108021.1"/>
</dbReference>
<evidence type="ECO:0008006" key="4">
    <source>
        <dbReference type="Google" id="ProtNLM"/>
    </source>
</evidence>
<dbReference type="KEGG" id="whr:OG579_17150"/>
<organism evidence="2 3">
    <name type="scientific">Williamsia herbipolensis</name>
    <dbReference type="NCBI Taxonomy" id="1603258"/>
    <lineage>
        <taxon>Bacteria</taxon>
        <taxon>Bacillati</taxon>
        <taxon>Actinomycetota</taxon>
        <taxon>Actinomycetes</taxon>
        <taxon>Mycobacteriales</taxon>
        <taxon>Nocardiaceae</taxon>
        <taxon>Williamsia</taxon>
    </lineage>
</organism>
<sequence>MTQPSPDHFQTNDPRFVTPSTVDRLYEGNQLPNGDVQAQLEWVRNNLFTKLLGGFGSVVAAVGAGINGIVMAITGVVNGGLATLQSWVEQLLQAGQGIPIIGPVASGLLDFFFHQSAVANTASGAASSFTSLATGIFNGWFGSGGTGKVAEVEETISAIKSAVYGSETMFTLTGTGNFVVPQGFIDGVVSAINGGDGGMAGNGQAATNSGGAAGGIDGGYISRTFTAAQLGGVGAVVPYKCGAAGGGGFGATYAAGGVGGKTTFGPTSTPFVEGSSGTSGVRAREGYLPSASRPGAGGNGGMTQQPGGAGSRSVLAPGGGGGGPGGRGGDGAAANVTDTGCGGGGGGGGGGAPGTNLGSPGGAGGNGGNYGSGGGAGGNGYDFAPKPGGNGTSGVLYINASVATTTTT</sequence>
<feature type="compositionally biased region" description="Gly residues" evidence="1">
    <location>
        <begin position="317"/>
        <end position="331"/>
    </location>
</feature>
<dbReference type="PRINTS" id="PR01228">
    <property type="entry name" value="EGGSHELL"/>
</dbReference>
<dbReference type="AlphaFoldDB" id="A0AAU4K045"/>
<proteinExistence type="predicted"/>
<feature type="compositionally biased region" description="Polar residues" evidence="1">
    <location>
        <begin position="270"/>
        <end position="279"/>
    </location>
</feature>
<evidence type="ECO:0000256" key="1">
    <source>
        <dbReference type="SAM" id="MobiDB-lite"/>
    </source>
</evidence>
<keyword evidence="3" id="KW-1185">Reference proteome</keyword>
<name>A0AAU4K045_9NOCA</name>
<protein>
    <recommendedName>
        <fullName evidence="4">PE-PGRS family protein</fullName>
    </recommendedName>
</protein>